<protein>
    <recommendedName>
        <fullName evidence="1">HD/PDEase domain-containing protein</fullName>
    </recommendedName>
</protein>
<reference evidence="3" key="1">
    <citation type="journal article" date="2019" name="Int. J. Syst. Evol. Microbiol.">
        <title>The Global Catalogue of Microorganisms (GCM) 10K type strain sequencing project: providing services to taxonomists for standard genome sequencing and annotation.</title>
        <authorList>
            <consortium name="The Broad Institute Genomics Platform"/>
            <consortium name="The Broad Institute Genome Sequencing Center for Infectious Disease"/>
            <person name="Wu L."/>
            <person name="Ma J."/>
        </authorList>
    </citation>
    <scope>NUCLEOTIDE SEQUENCE [LARGE SCALE GENOMIC DNA]</scope>
    <source>
        <strain evidence="3">CCM 7132</strain>
    </source>
</reference>
<dbReference type="InterPro" id="IPR003607">
    <property type="entry name" value="HD/PDEase_dom"/>
</dbReference>
<dbReference type="InterPro" id="IPR052194">
    <property type="entry name" value="MESH1"/>
</dbReference>
<organism evidence="2 3">
    <name type="scientific">Asaia siamensis</name>
    <dbReference type="NCBI Taxonomy" id="110479"/>
    <lineage>
        <taxon>Bacteria</taxon>
        <taxon>Pseudomonadati</taxon>
        <taxon>Pseudomonadota</taxon>
        <taxon>Alphaproteobacteria</taxon>
        <taxon>Acetobacterales</taxon>
        <taxon>Acetobacteraceae</taxon>
        <taxon>Asaia</taxon>
    </lineage>
</organism>
<name>A0ABQ1LFC5_9PROT</name>
<evidence type="ECO:0000259" key="1">
    <source>
        <dbReference type="SMART" id="SM00471"/>
    </source>
</evidence>
<dbReference type="EMBL" id="BMCH01000001">
    <property type="protein sequence ID" value="GGC23858.1"/>
    <property type="molecule type" value="Genomic_DNA"/>
</dbReference>
<proteinExistence type="predicted"/>
<accession>A0ABQ1LFC5</accession>
<comment type="caution">
    <text evidence="2">The sequence shown here is derived from an EMBL/GenBank/DDBJ whole genome shotgun (WGS) entry which is preliminary data.</text>
</comment>
<dbReference type="PANTHER" id="PTHR46246:SF1">
    <property type="entry name" value="GUANOSINE-3',5'-BIS(DIPHOSPHATE) 3'-PYROPHOSPHOHYDROLASE MESH1"/>
    <property type="match status" value="1"/>
</dbReference>
<gene>
    <name evidence="2" type="ORF">GCM10007207_06380</name>
</gene>
<dbReference type="PANTHER" id="PTHR46246">
    <property type="entry name" value="GUANOSINE-3',5'-BIS(DIPHOSPHATE) 3'-PYROPHOSPHOHYDROLASE MESH1"/>
    <property type="match status" value="1"/>
</dbReference>
<evidence type="ECO:0000313" key="2">
    <source>
        <dbReference type="EMBL" id="GGC23858.1"/>
    </source>
</evidence>
<feature type="domain" description="HD/PDEase" evidence="1">
    <location>
        <begin position="26"/>
        <end position="135"/>
    </location>
</feature>
<dbReference type="RefSeq" id="WP_188425289.1">
    <property type="nucleotide sequence ID" value="NZ_BMCH01000001.1"/>
</dbReference>
<dbReference type="SUPFAM" id="SSF109604">
    <property type="entry name" value="HD-domain/PDEase-like"/>
    <property type="match status" value="1"/>
</dbReference>
<dbReference type="Pfam" id="PF13328">
    <property type="entry name" value="HD_4"/>
    <property type="match status" value="1"/>
</dbReference>
<keyword evidence="3" id="KW-1185">Reference proteome</keyword>
<dbReference type="Gene3D" id="1.10.3210.10">
    <property type="entry name" value="Hypothetical protein af1432"/>
    <property type="match status" value="1"/>
</dbReference>
<dbReference type="SMART" id="SM00471">
    <property type="entry name" value="HDc"/>
    <property type="match status" value="1"/>
</dbReference>
<evidence type="ECO:0000313" key="3">
    <source>
        <dbReference type="Proteomes" id="UP000637769"/>
    </source>
</evidence>
<dbReference type="Proteomes" id="UP000637769">
    <property type="component" value="Unassembled WGS sequence"/>
</dbReference>
<sequence length="174" mass="19282">MNGLVRRAKIFATRAHASIGQKRKYDGQDYIVHPEAVALIVATAGGRPEAVAAAWLHDVVEDTPVTQAEIDTVFGSDVGSLVEMLTDVSRPEDGNRETRKAIDRAHSARASAEGQTIKLADLLDNARSIIRHDKDFAVTFLREMKQLMPLLTKGDRRLHRELGDVLDAWEKSRS</sequence>